<dbReference type="Gene3D" id="3.40.50.450">
    <property type="match status" value="1"/>
</dbReference>
<dbReference type="PANTHER" id="PTHR15364:SF0">
    <property type="entry name" value="2'-DEOXYNUCLEOSIDE 5'-PHOSPHATE N-HYDROLASE 1"/>
    <property type="match status" value="1"/>
</dbReference>
<dbReference type="GO" id="GO:0009159">
    <property type="term" value="P:deoxyribonucleoside monophosphate catabolic process"/>
    <property type="evidence" value="ECO:0007669"/>
    <property type="project" value="TreeGrafter"/>
</dbReference>
<dbReference type="Proteomes" id="UP000583944">
    <property type="component" value="Unassembled WGS sequence"/>
</dbReference>
<dbReference type="EMBL" id="JABDHM010000025">
    <property type="protein sequence ID" value="KAF5222732.1"/>
    <property type="molecule type" value="Genomic_DNA"/>
</dbReference>
<evidence type="ECO:0000313" key="1">
    <source>
        <dbReference type="EMBL" id="KAF5222732.1"/>
    </source>
</evidence>
<protein>
    <recommendedName>
        <fullName evidence="3">Nucleoside 2-deoxyribosyltransferase</fullName>
    </recommendedName>
</protein>
<evidence type="ECO:0000313" key="2">
    <source>
        <dbReference type="Proteomes" id="UP000583944"/>
    </source>
</evidence>
<dbReference type="Pfam" id="PF05014">
    <property type="entry name" value="Nuc_deoxyrib_tr"/>
    <property type="match status" value="1"/>
</dbReference>
<organism evidence="1 2">
    <name type="scientific">Trypanosoma cruzi</name>
    <dbReference type="NCBI Taxonomy" id="5693"/>
    <lineage>
        <taxon>Eukaryota</taxon>
        <taxon>Discoba</taxon>
        <taxon>Euglenozoa</taxon>
        <taxon>Kinetoplastea</taxon>
        <taxon>Metakinetoplastina</taxon>
        <taxon>Trypanosomatida</taxon>
        <taxon>Trypanosomatidae</taxon>
        <taxon>Trypanosoma</taxon>
        <taxon>Schizotrypanum</taxon>
    </lineage>
</organism>
<comment type="caution">
    <text evidence="1">The sequence shown here is derived from an EMBL/GenBank/DDBJ whole genome shotgun (WGS) entry which is preliminary data.</text>
</comment>
<dbReference type="InterPro" id="IPR007710">
    <property type="entry name" value="Nucleoside_deoxyribTrfase"/>
</dbReference>
<proteinExistence type="predicted"/>
<dbReference type="AlphaFoldDB" id="A0A7J6Y845"/>
<reference evidence="1 2" key="1">
    <citation type="journal article" date="2019" name="Genome Biol. Evol.">
        <title>Nanopore Sequencing Significantly Improves Genome Assembly of the Protozoan Parasite Trypanosoma cruzi.</title>
        <authorList>
            <person name="Diaz-Viraque F."/>
            <person name="Pita S."/>
            <person name="Greif G."/>
            <person name="de Souza R.C.M."/>
            <person name="Iraola G."/>
            <person name="Robello C."/>
        </authorList>
    </citation>
    <scope>NUCLEOTIDE SEQUENCE [LARGE SCALE GENOMIC DNA]</scope>
    <source>
        <strain evidence="1 2">Berenice</strain>
    </source>
</reference>
<dbReference type="PANTHER" id="PTHR15364">
    <property type="entry name" value="2'-DEOXYNUCLEOSIDE 5'-PHOSPHATE N-HYDROLASE 1"/>
    <property type="match status" value="1"/>
</dbReference>
<dbReference type="InterPro" id="IPR051239">
    <property type="entry name" value="2'-dNMP_N-hydrolase"/>
</dbReference>
<gene>
    <name evidence="1" type="ORF">ECC02_004309</name>
</gene>
<dbReference type="VEuPathDB" id="TriTrypDB:ECC02_004309"/>
<evidence type="ECO:0008006" key="3">
    <source>
        <dbReference type="Google" id="ProtNLM"/>
    </source>
</evidence>
<dbReference type="GO" id="GO:0070694">
    <property type="term" value="F:5-hydroxymethyl-dUMP N-hydrolase activity"/>
    <property type="evidence" value="ECO:0007669"/>
    <property type="project" value="TreeGrafter"/>
</dbReference>
<dbReference type="SUPFAM" id="SSF52309">
    <property type="entry name" value="N-(deoxy)ribosyltransferase-like"/>
    <property type="match status" value="1"/>
</dbReference>
<accession>A0A7J6Y845</accession>
<dbReference type="GO" id="GO:0005634">
    <property type="term" value="C:nucleus"/>
    <property type="evidence" value="ECO:0007669"/>
    <property type="project" value="TreeGrafter"/>
</dbReference>
<dbReference type="VEuPathDB" id="TriTrypDB:BCY84_17654"/>
<name>A0A7J6Y845_TRYCR</name>
<sequence>MKVLLAAKRKYNPQLLTTNRLEQHQLATVPFFYFFLSLPFLLRLEERKERNPGGSFTMSRVYIAGPAVFNEDMGGTYYDRVRTALGMHGVVPLIPVDNMVSGAGEIRAKNLEMIRHCDAVIADLSPFRSHEPDCGTAFEVGYAAALGKTVLTFTSDRRSMREKYGGAFDASGRTVEDFGLPFNLMLCDGTEVFDSFDAAFHHFLRQRSEWRGCDCSGGVRS</sequence>